<evidence type="ECO:0000256" key="1">
    <source>
        <dbReference type="SAM" id="MobiDB-lite"/>
    </source>
</evidence>
<feature type="domain" description="Fibronectin type-III" evidence="3">
    <location>
        <begin position="1940"/>
        <end position="2006"/>
    </location>
</feature>
<evidence type="ECO:0000313" key="4">
    <source>
        <dbReference type="EMBL" id="KAK9711775.1"/>
    </source>
</evidence>
<dbReference type="Proteomes" id="UP001458880">
    <property type="component" value="Unassembled WGS sequence"/>
</dbReference>
<feature type="signal peptide" evidence="2">
    <location>
        <begin position="1"/>
        <end position="22"/>
    </location>
</feature>
<feature type="domain" description="Fibronectin type-III" evidence="3">
    <location>
        <begin position="216"/>
        <end position="301"/>
    </location>
</feature>
<dbReference type="GO" id="GO:0016020">
    <property type="term" value="C:membrane"/>
    <property type="evidence" value="ECO:0007669"/>
    <property type="project" value="UniProtKB-SubCell"/>
</dbReference>
<feature type="domain" description="Fibronectin type-III" evidence="3">
    <location>
        <begin position="695"/>
        <end position="796"/>
    </location>
</feature>
<evidence type="ECO:0000259" key="3">
    <source>
        <dbReference type="PROSITE" id="PS50853"/>
    </source>
</evidence>
<gene>
    <name evidence="4" type="ORF">QE152_g25258</name>
</gene>
<dbReference type="InterPro" id="IPR013783">
    <property type="entry name" value="Ig-like_fold"/>
</dbReference>
<organism evidence="4 5">
    <name type="scientific">Popillia japonica</name>
    <name type="common">Japanese beetle</name>
    <dbReference type="NCBI Taxonomy" id="7064"/>
    <lineage>
        <taxon>Eukaryota</taxon>
        <taxon>Metazoa</taxon>
        <taxon>Ecdysozoa</taxon>
        <taxon>Arthropoda</taxon>
        <taxon>Hexapoda</taxon>
        <taxon>Insecta</taxon>
        <taxon>Pterygota</taxon>
        <taxon>Neoptera</taxon>
        <taxon>Endopterygota</taxon>
        <taxon>Coleoptera</taxon>
        <taxon>Polyphaga</taxon>
        <taxon>Scarabaeiformia</taxon>
        <taxon>Scarabaeidae</taxon>
        <taxon>Rutelinae</taxon>
        <taxon>Popillia</taxon>
    </lineage>
</organism>
<reference evidence="4 5" key="1">
    <citation type="journal article" date="2024" name="BMC Genomics">
        <title>De novo assembly and annotation of Popillia japonica's genome with initial clues to its potential as an invasive pest.</title>
        <authorList>
            <person name="Cucini C."/>
            <person name="Boschi S."/>
            <person name="Funari R."/>
            <person name="Cardaioli E."/>
            <person name="Iannotti N."/>
            <person name="Marturano G."/>
            <person name="Paoli F."/>
            <person name="Bruttini M."/>
            <person name="Carapelli A."/>
            <person name="Frati F."/>
            <person name="Nardi F."/>
        </authorList>
    </citation>
    <scope>NUCLEOTIDE SEQUENCE [LARGE SCALE GENOMIC DNA]</scope>
    <source>
        <strain evidence="4">DMR45628</strain>
    </source>
</reference>
<sequence length="2006" mass="225014">MHRDCWTSLFLVLFFAVDISCAVRDVTTENIVTTVTQTEDETLQDASESESKTTLDVYNSDFQVTSPSSVDAIEMIGKGTTDVVTEGFNMYADFSKEAVNCDIVNFTHTSYTNSINVSWDNCDASYNIDIHKTINDGPEIPYFRRLNQSSYHFQKLEECTSYNISIEPSNGLTLETTIRTLDNKFASTYNDEECTEFEVALIDDDNHVGEFILMTVPGVVNSLSVEADVNSLLLTWMPPEESSCIIGYTVTVGTQEYNTTATEYKLTNLEACTEYTVQVRAFSDSAFGDIAEVTEATTIPETLDAVRNMRLSILEDTLRATWDPPYLQTACITTYGIVIRLYDILRIGKGEKIGQREGVPTTEQTTITASETTPPVVASQVITEKSITINLRLQAYNSNMCTISLIIVNCTIEGNDSEETAINVEQAHTDTSTRTATVVVDNLTYLTSYICYAYVKNSAGISDASEAIAFTTKEAVPSEPQNLVVIEESGRLLITWEPPETIPGNFKNYKISITPRNVEEVPPDCDIPLETIQFETTELKYEYEDVMPYYYYTVEVAASTGAGFGPNTSKEIQTEPKAPEAPTNFTAEPNVDGTITLSVSWVTPCSVNGKLKYFECELFGQHLEDDTWDNRTESISPNTNGSFNYELVTENINAYFNYTVTLVACNVFGSNEGEEIRGEEVVQTNIITPELPPSVPQNLIALENEEGSLLISWEPPEFIPGRLEGYRISITPINLEDVSPDCYIPLEIVDFLVDELEYQYEDTIPYYKYIIAVAASTGAGFGPEESTEIQIEPKASEASRDVSADYKAEDNTLLVSWLKPCNINGQLIYFECELFGHHLDDVTWDNRTEYISPNTDGSFNYELIIENLSAYFNYTVSLVAYVVGPNEEDEIRGEEVVITNIITPELPPSAPQSLTVTENEDGTLLIAWEPPEFIPGRLGGYRIIITPTNIEEVPPDCSILLEPVQFIVDELEYQYEDTMPYYKYIIAVAASTGAGFGSEASTEIQTEPKETSVQINYTVTLVAYVVGPNEEDEIRGEDVVITNIITPQLPPSAPQSLTVTENEDGTLLIAWKPPEFIPGSLGEYRIIITPTNIEEVSPDCPVLLEPAEFIVDELECHYEDTMPYYKYIIAVAASTGAGFGPEASTEIQTEPKASEASRDVSADYIAEDNTLFVSWLKPEDNTLFVSWLKPCNINGQLKYFECELFGHHLEDVTWDNRTKYISPNTGGSFNYELVIEDLNAYFNYTVTLVAYPNTGGSFNYELVIENLNAYFNYTVTLVAYVVGPNEEDEIRGEEVVITNIITPELPPSAPQSLTVTENEDGTLLIAWEPPEFIPGSLGEYKIIITPTNIEEVPPDCSILLEPVEFIVDELEYQYEDTMPYYKLVPGLAQYNSSGRLDWCRPCNINGQLKYFECELFGHHLDDDNWDNRTEHISPSTDGSFNYELVIENLNAYFNYTVTLVAYVVGPNEEDEIRGEEVVITNIITPELPPSAPQSLTVTENEDGTLLIAWEPPEFIPGSLGEYRIIITPTNIEEIPPDCSILLDPIEFIVDELEYLYEDTMPYYKYVIAVAASTGVGFGPEASTEIQTEPKASEASRDVSADYKADDNTLLVSWVKPCNINGQLKYFECELFGHHLDDVTWDNRTECELFGHHLDDVTWDNRTEYISPNTGGSFSYELVLEDLNAYFNYTVTLVVYVVGPNEEDEIRGEEVVITNIITPELLPSAPQNLRVIENEVGTLLIAWEPPEFIPGRLGDYKITITSTNIEDVSPECYTPSETIKDETEKLEYQYQNTMPYYRYTITVAASTGAGSGQEDLAIIETEPKAPEAPRNVTADFEVEDKIILFISWSKPCSINGRFIYFECELIGQDREDASWENQTEYISPNTGVSFDYELVFESLNAYFNYTVKLVAYVAGSDEDDEIRGEEFVITNILTPELRPSVPTNLTATDVTNSSFNLYWDEPQSKNGILLSYYVTIEAPDPIHYIPEECLPINRNPRTEYYFRITLL</sequence>
<dbReference type="Pfam" id="PF00041">
    <property type="entry name" value="fn3"/>
    <property type="match status" value="7"/>
</dbReference>
<feature type="domain" description="Fibronectin type-III" evidence="3">
    <location>
        <begin position="910"/>
        <end position="1011"/>
    </location>
</feature>
<dbReference type="SUPFAM" id="SSF49265">
    <property type="entry name" value="Fibronectin type III"/>
    <property type="match status" value="9"/>
</dbReference>
<feature type="domain" description="Fibronectin type-III" evidence="3">
    <location>
        <begin position="1827"/>
        <end position="1936"/>
    </location>
</feature>
<keyword evidence="5" id="KW-1185">Reference proteome</keyword>
<proteinExistence type="predicted"/>
<feature type="domain" description="Fibronectin type-III" evidence="3">
    <location>
        <begin position="476"/>
        <end position="578"/>
    </location>
</feature>
<dbReference type="InterPro" id="IPR036116">
    <property type="entry name" value="FN3_sf"/>
</dbReference>
<evidence type="ECO:0000256" key="2">
    <source>
        <dbReference type="SAM" id="SignalP"/>
    </source>
</evidence>
<feature type="domain" description="Fibronectin type-III" evidence="3">
    <location>
        <begin position="1053"/>
        <end position="1153"/>
    </location>
</feature>
<protein>
    <submittedName>
        <fullName evidence="4">Fibronectin type III domain</fullName>
    </submittedName>
</protein>
<dbReference type="PANTHER" id="PTHR46957">
    <property type="entry name" value="CYTOKINE RECEPTOR"/>
    <property type="match status" value="1"/>
</dbReference>
<evidence type="ECO:0000313" key="5">
    <source>
        <dbReference type="Proteomes" id="UP001458880"/>
    </source>
</evidence>
<comment type="caution">
    <text evidence="4">The sequence shown here is derived from an EMBL/GenBank/DDBJ whole genome shotgun (WGS) entry which is preliminary data.</text>
</comment>
<name>A0AAW1K3B3_POPJA</name>
<feature type="domain" description="Fibronectin type-III" evidence="3">
    <location>
        <begin position="1309"/>
        <end position="1409"/>
    </location>
</feature>
<feature type="domain" description="Fibronectin type-III" evidence="3">
    <location>
        <begin position="1724"/>
        <end position="1824"/>
    </location>
</feature>
<dbReference type="PROSITE" id="PS50853">
    <property type="entry name" value="FN3"/>
    <property type="match status" value="10"/>
</dbReference>
<dbReference type="CDD" id="cd00063">
    <property type="entry name" value="FN3"/>
    <property type="match status" value="9"/>
</dbReference>
<dbReference type="Gene3D" id="2.60.40.10">
    <property type="entry name" value="Immunoglobulins"/>
    <property type="match status" value="11"/>
</dbReference>
<dbReference type="InterPro" id="IPR050713">
    <property type="entry name" value="RTP_Phos/Ushers"/>
</dbReference>
<dbReference type="SMART" id="SM00060">
    <property type="entry name" value="FN3"/>
    <property type="match status" value="16"/>
</dbReference>
<accession>A0AAW1K3B3</accession>
<feature type="region of interest" description="Disordered" evidence="1">
    <location>
        <begin position="569"/>
        <end position="589"/>
    </location>
</feature>
<keyword evidence="2" id="KW-0732">Signal</keyword>
<dbReference type="PANTHER" id="PTHR46957:SF3">
    <property type="entry name" value="CYTOKINE RECEPTOR"/>
    <property type="match status" value="1"/>
</dbReference>
<feature type="chain" id="PRO_5043598214" evidence="2">
    <location>
        <begin position="23"/>
        <end position="2006"/>
    </location>
</feature>
<feature type="domain" description="Fibronectin type-III" evidence="3">
    <location>
        <begin position="1491"/>
        <end position="1591"/>
    </location>
</feature>
<dbReference type="InterPro" id="IPR003961">
    <property type="entry name" value="FN3_dom"/>
</dbReference>
<dbReference type="EMBL" id="JASPKY010000273">
    <property type="protein sequence ID" value="KAK9711775.1"/>
    <property type="molecule type" value="Genomic_DNA"/>
</dbReference>